<keyword evidence="1" id="KW-1133">Transmembrane helix</keyword>
<evidence type="ECO:0000256" key="1">
    <source>
        <dbReference type="SAM" id="Phobius"/>
    </source>
</evidence>
<dbReference type="STRING" id="391587.KAOT1_04165"/>
<dbReference type="AlphaFoldDB" id="A9ECU8"/>
<evidence type="ECO:0000313" key="2">
    <source>
        <dbReference type="EMBL" id="EDP94316.1"/>
    </source>
</evidence>
<keyword evidence="1" id="KW-0472">Membrane</keyword>
<evidence type="ECO:0000313" key="3">
    <source>
        <dbReference type="Proteomes" id="UP000002945"/>
    </source>
</evidence>
<reference evidence="2 3" key="1">
    <citation type="journal article" date="2011" name="J. Bacteriol.">
        <title>Genome sequence of the algicidal bacterium Kordia algicida OT-1.</title>
        <authorList>
            <person name="Lee H.S."/>
            <person name="Kang S.G."/>
            <person name="Kwon K.K."/>
            <person name="Lee J.H."/>
            <person name="Kim S.J."/>
        </authorList>
    </citation>
    <scope>NUCLEOTIDE SEQUENCE [LARGE SCALE GENOMIC DNA]</scope>
    <source>
        <strain evidence="2 3">OT-1</strain>
    </source>
</reference>
<keyword evidence="3" id="KW-1185">Reference proteome</keyword>
<sequence>MKIELLLIIVLIVSFAETQTTLAISTGTRKPFQRLDSKSSSVYSRTNMLVTIALIFLILMECISLK</sequence>
<name>A9ECU8_9FLAO</name>
<comment type="caution">
    <text evidence="2">The sequence shown here is derived from an EMBL/GenBank/DDBJ whole genome shotgun (WGS) entry which is preliminary data.</text>
</comment>
<organism evidence="2 3">
    <name type="scientific">Kordia algicida OT-1</name>
    <dbReference type="NCBI Taxonomy" id="391587"/>
    <lineage>
        <taxon>Bacteria</taxon>
        <taxon>Pseudomonadati</taxon>
        <taxon>Bacteroidota</taxon>
        <taxon>Flavobacteriia</taxon>
        <taxon>Flavobacteriales</taxon>
        <taxon>Flavobacteriaceae</taxon>
        <taxon>Kordia</taxon>
    </lineage>
</organism>
<dbReference type="RefSeq" id="WP_007093404.1">
    <property type="nucleotide sequence ID" value="NZ_CP142125.1"/>
</dbReference>
<accession>A9ECU8</accession>
<dbReference type="EMBL" id="ABIB01000020">
    <property type="protein sequence ID" value="EDP94316.1"/>
    <property type="molecule type" value="Genomic_DNA"/>
</dbReference>
<proteinExistence type="predicted"/>
<gene>
    <name evidence="2" type="ORF">KAOT1_04165</name>
</gene>
<dbReference type="HOGENOM" id="CLU_2825472_0_0_10"/>
<keyword evidence="1" id="KW-0812">Transmembrane</keyword>
<feature type="transmembrane region" description="Helical" evidence="1">
    <location>
        <begin position="47"/>
        <end position="65"/>
    </location>
</feature>
<protein>
    <submittedName>
        <fullName evidence="2">Uncharacterized protein</fullName>
    </submittedName>
</protein>
<dbReference type="Proteomes" id="UP000002945">
    <property type="component" value="Unassembled WGS sequence"/>
</dbReference>